<evidence type="ECO:0000256" key="6">
    <source>
        <dbReference type="ARBA" id="ARBA00022679"/>
    </source>
</evidence>
<keyword evidence="10" id="KW-0067">ATP-binding</keyword>
<dbReference type="EMBL" id="JXTH01000112">
    <property type="protein sequence ID" value="KIQ93070.1"/>
    <property type="molecule type" value="Genomic_DNA"/>
</dbReference>
<reference evidence="16 17" key="1">
    <citation type="submission" date="2015-01" db="EMBL/GenBank/DDBJ databases">
        <title>Draft genome of Anoxybacillus thermarum strain AF/04.</title>
        <authorList>
            <person name="Poli A."/>
            <person name="Nicolaus B."/>
            <person name="Chan K.-G."/>
            <person name="Kahar U.M."/>
            <person name="Yaakob A.S."/>
            <person name="Chan C.S."/>
            <person name="Goh K.M."/>
        </authorList>
    </citation>
    <scope>NUCLEOTIDE SEQUENCE [LARGE SCALE GENOMIC DNA]</scope>
    <source>
        <strain evidence="16 17">AF/04</strain>
    </source>
</reference>
<feature type="transmembrane region" description="Helical" evidence="14">
    <location>
        <begin position="7"/>
        <end position="26"/>
    </location>
</feature>
<dbReference type="InterPro" id="IPR036890">
    <property type="entry name" value="HATPase_C_sf"/>
</dbReference>
<comment type="caution">
    <text evidence="16">The sequence shown here is derived from an EMBL/GenBank/DDBJ whole genome shotgun (WGS) entry which is preliminary data.</text>
</comment>
<dbReference type="EC" id="2.7.13.3" evidence="3"/>
<keyword evidence="13 14" id="KW-0472">Membrane</keyword>
<comment type="subcellular location">
    <subcellularLocation>
        <location evidence="2">Cell membrane</location>
        <topology evidence="2">Multi-pass membrane protein</topology>
    </subcellularLocation>
</comment>
<dbReference type="InterPro" id="IPR011620">
    <property type="entry name" value="Sig_transdc_His_kinase_LytS_TM"/>
</dbReference>
<dbReference type="InterPro" id="IPR036097">
    <property type="entry name" value="HisK_dim/P_sf"/>
</dbReference>
<dbReference type="PANTHER" id="PTHR43065:SF46">
    <property type="entry name" value="C4-DICARBOXYLATE TRANSPORT SENSOR PROTEIN DCTB"/>
    <property type="match status" value="1"/>
</dbReference>
<dbReference type="Pfam" id="PF02518">
    <property type="entry name" value="HATPase_c"/>
    <property type="match status" value="1"/>
</dbReference>
<evidence type="ECO:0000256" key="11">
    <source>
        <dbReference type="ARBA" id="ARBA00022989"/>
    </source>
</evidence>
<dbReference type="GO" id="GO:0005886">
    <property type="term" value="C:plasma membrane"/>
    <property type="evidence" value="ECO:0007669"/>
    <property type="project" value="UniProtKB-SubCell"/>
</dbReference>
<dbReference type="AlphaFoldDB" id="A0A0D0RUD0"/>
<organism evidence="16 17">
    <name type="scientific">Anoxybacillus thermarum</name>
    <dbReference type="NCBI Taxonomy" id="404937"/>
    <lineage>
        <taxon>Bacteria</taxon>
        <taxon>Bacillati</taxon>
        <taxon>Bacillota</taxon>
        <taxon>Bacilli</taxon>
        <taxon>Bacillales</taxon>
        <taxon>Anoxybacillaceae</taxon>
        <taxon>Anoxybacillus</taxon>
    </lineage>
</organism>
<keyword evidence="8" id="KW-0547">Nucleotide-binding</keyword>
<evidence type="ECO:0000256" key="5">
    <source>
        <dbReference type="ARBA" id="ARBA00022553"/>
    </source>
</evidence>
<dbReference type="RefSeq" id="WP_235341172.1">
    <property type="nucleotide sequence ID" value="NZ_JXTH01000112.1"/>
</dbReference>
<dbReference type="InterPro" id="IPR003594">
    <property type="entry name" value="HATPase_dom"/>
</dbReference>
<sequence length="453" mass="51164">MPSLIKEILLNLFFIILALLIVPILLEERRISDHAKTILKTMAIGICIIFCMTFPIHITGGFIFDLRQVAIWIGGLYGGALSALFLSSIAVIYRMIISGPEGIIVTMIITTIQVTICFFLYRNFQTSLSSKQRITSITLLSIGTAILTMILSNIWIVDDYQILHIISTYFPAQPVAAFLGAYITETIQKHSDLRRRIIRAEKMEVVGHLAASISHEVRNPLTVSRGFMQLLLQSERMNYKDKQYIQIAIEEIDRAEAIITDYLTFAKPAPEHVEKLNVKTEIERVIDILRPLANMNSIEIQTSLLPFAVKGERQKFQQCLLNVMKNAIEAMPNGGTLRINVSIDKDYVLIHIGDTGVGMTKEQIERLGEPYFTTKGTKGTGLGMMVVYRIVETMRGDLFIHSEVGQGTDVYMYFPSYYKTDVEKFSRKNEKASQSRLCGEHFFGSLRVLSITS</sequence>
<feature type="transmembrane region" description="Helical" evidence="14">
    <location>
        <begin position="134"/>
        <end position="156"/>
    </location>
</feature>
<name>A0A0D0RUD0_9BACL</name>
<evidence type="ECO:0000256" key="13">
    <source>
        <dbReference type="ARBA" id="ARBA00023136"/>
    </source>
</evidence>
<dbReference type="Proteomes" id="UP000032102">
    <property type="component" value="Unassembled WGS sequence"/>
</dbReference>
<feature type="transmembrane region" description="Helical" evidence="14">
    <location>
        <begin position="70"/>
        <end position="96"/>
    </location>
</feature>
<dbReference type="GO" id="GO:0005524">
    <property type="term" value="F:ATP binding"/>
    <property type="evidence" value="ECO:0007669"/>
    <property type="project" value="UniProtKB-KW"/>
</dbReference>
<dbReference type="Gene3D" id="3.30.565.10">
    <property type="entry name" value="Histidine kinase-like ATPase, C-terminal domain"/>
    <property type="match status" value="1"/>
</dbReference>
<evidence type="ECO:0000259" key="15">
    <source>
        <dbReference type="PROSITE" id="PS50109"/>
    </source>
</evidence>
<dbReference type="InterPro" id="IPR003661">
    <property type="entry name" value="HisK_dim/P_dom"/>
</dbReference>
<evidence type="ECO:0000256" key="4">
    <source>
        <dbReference type="ARBA" id="ARBA00022475"/>
    </source>
</evidence>
<proteinExistence type="predicted"/>
<keyword evidence="5" id="KW-0597">Phosphoprotein</keyword>
<evidence type="ECO:0000256" key="10">
    <source>
        <dbReference type="ARBA" id="ARBA00022840"/>
    </source>
</evidence>
<evidence type="ECO:0000256" key="3">
    <source>
        <dbReference type="ARBA" id="ARBA00012438"/>
    </source>
</evidence>
<evidence type="ECO:0000256" key="7">
    <source>
        <dbReference type="ARBA" id="ARBA00022692"/>
    </source>
</evidence>
<accession>A0A0D0RUD0</accession>
<keyword evidence="7 14" id="KW-0812">Transmembrane</keyword>
<keyword evidence="17" id="KW-1185">Reference proteome</keyword>
<keyword evidence="4" id="KW-1003">Cell membrane</keyword>
<keyword evidence="6 16" id="KW-0808">Transferase</keyword>
<evidence type="ECO:0000256" key="14">
    <source>
        <dbReference type="SAM" id="Phobius"/>
    </source>
</evidence>
<evidence type="ECO:0000256" key="1">
    <source>
        <dbReference type="ARBA" id="ARBA00000085"/>
    </source>
</evidence>
<dbReference type="PANTHER" id="PTHR43065">
    <property type="entry name" value="SENSOR HISTIDINE KINASE"/>
    <property type="match status" value="1"/>
</dbReference>
<keyword evidence="9 16" id="KW-0418">Kinase</keyword>
<evidence type="ECO:0000256" key="8">
    <source>
        <dbReference type="ARBA" id="ARBA00022741"/>
    </source>
</evidence>
<dbReference type="SMART" id="SM00387">
    <property type="entry name" value="HATPase_c"/>
    <property type="match status" value="1"/>
</dbReference>
<keyword evidence="11 14" id="KW-1133">Transmembrane helix</keyword>
<dbReference type="PROSITE" id="PS50109">
    <property type="entry name" value="HIS_KIN"/>
    <property type="match status" value="1"/>
</dbReference>
<dbReference type="InterPro" id="IPR005467">
    <property type="entry name" value="His_kinase_dom"/>
</dbReference>
<evidence type="ECO:0000256" key="2">
    <source>
        <dbReference type="ARBA" id="ARBA00004651"/>
    </source>
</evidence>
<dbReference type="InterPro" id="IPR004358">
    <property type="entry name" value="Sig_transdc_His_kin-like_C"/>
</dbReference>
<dbReference type="Pfam" id="PF07694">
    <property type="entry name" value="5TM-5TMR_LYT"/>
    <property type="match status" value="1"/>
</dbReference>
<feature type="domain" description="Histidine kinase" evidence="15">
    <location>
        <begin position="212"/>
        <end position="418"/>
    </location>
</feature>
<dbReference type="Pfam" id="PF00512">
    <property type="entry name" value="HisKA"/>
    <property type="match status" value="1"/>
</dbReference>
<dbReference type="PATRIC" id="fig|404937.3.peg.3185"/>
<feature type="transmembrane region" description="Helical" evidence="14">
    <location>
        <begin position="38"/>
        <end position="58"/>
    </location>
</feature>
<gene>
    <name evidence="16" type="ORF">LH47_02883</name>
</gene>
<evidence type="ECO:0000256" key="12">
    <source>
        <dbReference type="ARBA" id="ARBA00023012"/>
    </source>
</evidence>
<dbReference type="SMART" id="SM00388">
    <property type="entry name" value="HisKA"/>
    <property type="match status" value="1"/>
</dbReference>
<comment type="catalytic activity">
    <reaction evidence="1">
        <text>ATP + protein L-histidine = ADP + protein N-phospho-L-histidine.</text>
        <dbReference type="EC" id="2.7.13.3"/>
    </reaction>
</comment>
<evidence type="ECO:0000256" key="9">
    <source>
        <dbReference type="ARBA" id="ARBA00022777"/>
    </source>
</evidence>
<dbReference type="GO" id="GO:0071555">
    <property type="term" value="P:cell wall organization"/>
    <property type="evidence" value="ECO:0007669"/>
    <property type="project" value="InterPro"/>
</dbReference>
<dbReference type="CDD" id="cd00082">
    <property type="entry name" value="HisKA"/>
    <property type="match status" value="1"/>
</dbReference>
<dbReference type="SUPFAM" id="SSF55874">
    <property type="entry name" value="ATPase domain of HSP90 chaperone/DNA topoisomerase II/histidine kinase"/>
    <property type="match status" value="1"/>
</dbReference>
<feature type="transmembrane region" description="Helical" evidence="14">
    <location>
        <begin position="102"/>
        <end position="122"/>
    </location>
</feature>
<protein>
    <recommendedName>
        <fullName evidence="3">histidine kinase</fullName>
        <ecNumber evidence="3">2.7.13.3</ecNumber>
    </recommendedName>
</protein>
<keyword evidence="12" id="KW-0902">Two-component regulatory system</keyword>
<dbReference type="GO" id="GO:0000155">
    <property type="term" value="F:phosphorelay sensor kinase activity"/>
    <property type="evidence" value="ECO:0007669"/>
    <property type="project" value="InterPro"/>
</dbReference>
<dbReference type="SUPFAM" id="SSF47384">
    <property type="entry name" value="Homodimeric domain of signal transducing histidine kinase"/>
    <property type="match status" value="1"/>
</dbReference>
<evidence type="ECO:0000313" key="16">
    <source>
        <dbReference type="EMBL" id="KIQ93070.1"/>
    </source>
</evidence>
<dbReference type="PRINTS" id="PR00344">
    <property type="entry name" value="BCTRLSENSOR"/>
</dbReference>
<evidence type="ECO:0000313" key="17">
    <source>
        <dbReference type="Proteomes" id="UP000032102"/>
    </source>
</evidence>
<dbReference type="Gene3D" id="1.10.287.130">
    <property type="match status" value="1"/>
</dbReference>